<comment type="pathway">
    <text evidence="1">Cell wall biogenesis; cell wall polysaccharide biosynthesis.</text>
</comment>
<dbReference type="InterPro" id="IPR001173">
    <property type="entry name" value="Glyco_trans_2-like"/>
</dbReference>
<dbReference type="OrthoDB" id="9787979at2"/>
<gene>
    <name evidence="6" type="ORF">F8566_03545</name>
</gene>
<organism evidence="6 7">
    <name type="scientific">Actinomadura rudentiformis</name>
    <dbReference type="NCBI Taxonomy" id="359158"/>
    <lineage>
        <taxon>Bacteria</taxon>
        <taxon>Bacillati</taxon>
        <taxon>Actinomycetota</taxon>
        <taxon>Actinomycetes</taxon>
        <taxon>Streptosporangiales</taxon>
        <taxon>Thermomonosporaceae</taxon>
        <taxon>Actinomadura</taxon>
    </lineage>
</organism>
<keyword evidence="3" id="KW-0328">Glycosyltransferase</keyword>
<dbReference type="InterPro" id="IPR029044">
    <property type="entry name" value="Nucleotide-diphossugar_trans"/>
</dbReference>
<dbReference type="EMBL" id="WBMT01000001">
    <property type="protein sequence ID" value="KAB2352720.1"/>
    <property type="molecule type" value="Genomic_DNA"/>
</dbReference>
<reference evidence="6 7" key="1">
    <citation type="submission" date="2019-09" db="EMBL/GenBank/DDBJ databases">
        <title>Actinomadura physcomitrii sp. nov., a novel actinomycete isolated from moss [Physcomitrium sphaericum (Ludw) Fuernr].</title>
        <authorList>
            <person name="Zhuang X."/>
            <person name="Liu C."/>
        </authorList>
    </citation>
    <scope>NUCLEOTIDE SEQUENCE [LARGE SCALE GENOMIC DNA]</scope>
    <source>
        <strain evidence="6 7">HMC1</strain>
    </source>
</reference>
<comment type="similarity">
    <text evidence="2">Belongs to the glycosyltransferase 2 family.</text>
</comment>
<keyword evidence="7" id="KW-1185">Reference proteome</keyword>
<dbReference type="AlphaFoldDB" id="A0A6H9Z0M5"/>
<name>A0A6H9Z0M5_9ACTN</name>
<dbReference type="GO" id="GO:0016757">
    <property type="term" value="F:glycosyltransferase activity"/>
    <property type="evidence" value="ECO:0007669"/>
    <property type="project" value="UniProtKB-KW"/>
</dbReference>
<dbReference type="SUPFAM" id="SSF53448">
    <property type="entry name" value="Nucleotide-diphospho-sugar transferases"/>
    <property type="match status" value="1"/>
</dbReference>
<dbReference type="RefSeq" id="WP_151557806.1">
    <property type="nucleotide sequence ID" value="NZ_WBMT01000001.1"/>
</dbReference>
<evidence type="ECO:0000256" key="2">
    <source>
        <dbReference type="ARBA" id="ARBA00006739"/>
    </source>
</evidence>
<dbReference type="PANTHER" id="PTHR43179">
    <property type="entry name" value="RHAMNOSYLTRANSFERASE WBBL"/>
    <property type="match status" value="1"/>
</dbReference>
<sequence length="275" mass="29513">MADVTIVVATKDREEELRRSLRHHTVPVIVVDNASSDGTAQVAVDAGARLVRLGSNLGAAARNIGVEQATTRYVAFADDDSWWAPGALDHATKILDAHPRTALLAARVLVGEEGRLDPVSGGMARSPLGRPMGLPGQAVLGYLACSIIVRRDAFLGVGGFSELLHFGGEEELLALDLATAGWGQAYLPELVVHHHPATQGRDHRWRRRREARNRLLTAWLRRPLPALAQAAAGSLRTPEGRRGMADAVRALPSVLGARRPVPRAVAEARASLDGY</sequence>
<proteinExistence type="inferred from homology"/>
<accession>A0A6H9Z0M5</accession>
<keyword evidence="4 6" id="KW-0808">Transferase</keyword>
<dbReference type="Pfam" id="PF00535">
    <property type="entry name" value="Glycos_transf_2"/>
    <property type="match status" value="1"/>
</dbReference>
<evidence type="ECO:0000256" key="4">
    <source>
        <dbReference type="ARBA" id="ARBA00022679"/>
    </source>
</evidence>
<feature type="domain" description="Glycosyltransferase 2-like" evidence="5">
    <location>
        <begin position="5"/>
        <end position="154"/>
    </location>
</feature>
<dbReference type="PANTHER" id="PTHR43179:SF12">
    <property type="entry name" value="GALACTOFURANOSYLTRANSFERASE GLFT2"/>
    <property type="match status" value="1"/>
</dbReference>
<evidence type="ECO:0000256" key="1">
    <source>
        <dbReference type="ARBA" id="ARBA00004776"/>
    </source>
</evidence>
<dbReference type="Proteomes" id="UP000468735">
    <property type="component" value="Unassembled WGS sequence"/>
</dbReference>
<comment type="caution">
    <text evidence="6">The sequence shown here is derived from an EMBL/GenBank/DDBJ whole genome shotgun (WGS) entry which is preliminary data.</text>
</comment>
<evidence type="ECO:0000256" key="3">
    <source>
        <dbReference type="ARBA" id="ARBA00022676"/>
    </source>
</evidence>
<evidence type="ECO:0000259" key="5">
    <source>
        <dbReference type="Pfam" id="PF00535"/>
    </source>
</evidence>
<evidence type="ECO:0000313" key="7">
    <source>
        <dbReference type="Proteomes" id="UP000468735"/>
    </source>
</evidence>
<dbReference type="Gene3D" id="3.90.550.10">
    <property type="entry name" value="Spore Coat Polysaccharide Biosynthesis Protein SpsA, Chain A"/>
    <property type="match status" value="1"/>
</dbReference>
<protein>
    <submittedName>
        <fullName evidence="6">Glycosyltransferase</fullName>
    </submittedName>
</protein>
<evidence type="ECO:0000313" key="6">
    <source>
        <dbReference type="EMBL" id="KAB2352720.1"/>
    </source>
</evidence>